<dbReference type="Proteomes" id="UP000059680">
    <property type="component" value="Chromosome 10"/>
</dbReference>
<keyword evidence="3" id="KW-1185">Reference proteome</keyword>
<accession>A0A0P0XSJ1</accession>
<reference evidence="2 3" key="2">
    <citation type="journal article" date="2013" name="Plant Cell Physiol.">
        <title>Rice Annotation Project Database (RAP-DB): an integrative and interactive database for rice genomics.</title>
        <authorList>
            <person name="Sakai H."/>
            <person name="Lee S.S."/>
            <person name="Tanaka T."/>
            <person name="Numa H."/>
            <person name="Kim J."/>
            <person name="Kawahara Y."/>
            <person name="Wakimoto H."/>
            <person name="Yang C.C."/>
            <person name="Iwamoto M."/>
            <person name="Abe T."/>
            <person name="Yamada Y."/>
            <person name="Muto A."/>
            <person name="Inokuchi H."/>
            <person name="Ikemura T."/>
            <person name="Matsumoto T."/>
            <person name="Sasaki T."/>
            <person name="Itoh T."/>
        </authorList>
    </citation>
    <scope>NUCLEOTIDE SEQUENCE [LARGE SCALE GENOMIC DNA]</scope>
    <source>
        <strain evidence="3">cv. Nipponbare</strain>
    </source>
</reference>
<reference evidence="3" key="1">
    <citation type="journal article" date="2005" name="Nature">
        <title>The map-based sequence of the rice genome.</title>
        <authorList>
            <consortium name="International rice genome sequencing project (IRGSP)"/>
            <person name="Matsumoto T."/>
            <person name="Wu J."/>
            <person name="Kanamori H."/>
            <person name="Katayose Y."/>
            <person name="Fujisawa M."/>
            <person name="Namiki N."/>
            <person name="Mizuno H."/>
            <person name="Yamamoto K."/>
            <person name="Antonio B.A."/>
            <person name="Baba T."/>
            <person name="Sakata K."/>
            <person name="Nagamura Y."/>
            <person name="Aoki H."/>
            <person name="Arikawa K."/>
            <person name="Arita K."/>
            <person name="Bito T."/>
            <person name="Chiden Y."/>
            <person name="Fujitsuka N."/>
            <person name="Fukunaka R."/>
            <person name="Hamada M."/>
            <person name="Harada C."/>
            <person name="Hayashi A."/>
            <person name="Hijishita S."/>
            <person name="Honda M."/>
            <person name="Hosokawa S."/>
            <person name="Ichikawa Y."/>
            <person name="Idonuma A."/>
            <person name="Iijima M."/>
            <person name="Ikeda M."/>
            <person name="Ikeno M."/>
            <person name="Ito K."/>
            <person name="Ito S."/>
            <person name="Ito T."/>
            <person name="Ito Y."/>
            <person name="Ito Y."/>
            <person name="Iwabuchi A."/>
            <person name="Kamiya K."/>
            <person name="Karasawa W."/>
            <person name="Kurita K."/>
            <person name="Katagiri S."/>
            <person name="Kikuta A."/>
            <person name="Kobayashi H."/>
            <person name="Kobayashi N."/>
            <person name="Machita K."/>
            <person name="Maehara T."/>
            <person name="Masukawa M."/>
            <person name="Mizubayashi T."/>
            <person name="Mukai Y."/>
            <person name="Nagasaki H."/>
            <person name="Nagata Y."/>
            <person name="Naito S."/>
            <person name="Nakashima M."/>
            <person name="Nakama Y."/>
            <person name="Nakamichi Y."/>
            <person name="Nakamura M."/>
            <person name="Meguro A."/>
            <person name="Negishi M."/>
            <person name="Ohta I."/>
            <person name="Ohta T."/>
            <person name="Okamoto M."/>
            <person name="Ono N."/>
            <person name="Saji S."/>
            <person name="Sakaguchi M."/>
            <person name="Sakai K."/>
            <person name="Shibata M."/>
            <person name="Shimokawa T."/>
            <person name="Song J."/>
            <person name="Takazaki Y."/>
            <person name="Terasawa K."/>
            <person name="Tsugane M."/>
            <person name="Tsuji K."/>
            <person name="Ueda S."/>
            <person name="Waki K."/>
            <person name="Yamagata H."/>
            <person name="Yamamoto M."/>
            <person name="Yamamoto S."/>
            <person name="Yamane H."/>
            <person name="Yoshiki S."/>
            <person name="Yoshihara R."/>
            <person name="Yukawa K."/>
            <person name="Zhong H."/>
            <person name="Yano M."/>
            <person name="Yuan Q."/>
            <person name="Ouyang S."/>
            <person name="Liu J."/>
            <person name="Jones K.M."/>
            <person name="Gansberger K."/>
            <person name="Moffat K."/>
            <person name="Hill J."/>
            <person name="Bera J."/>
            <person name="Fadrosh D."/>
            <person name="Jin S."/>
            <person name="Johri S."/>
            <person name="Kim M."/>
            <person name="Overton L."/>
            <person name="Reardon M."/>
            <person name="Tsitrin T."/>
            <person name="Vuong H."/>
            <person name="Weaver B."/>
            <person name="Ciecko A."/>
            <person name="Tallon L."/>
            <person name="Jackson J."/>
            <person name="Pai G."/>
            <person name="Aken S.V."/>
            <person name="Utterback T."/>
            <person name="Reidmuller S."/>
            <person name="Feldblyum T."/>
            <person name="Hsiao J."/>
            <person name="Zismann V."/>
            <person name="Iobst S."/>
            <person name="de Vazeille A.R."/>
            <person name="Buell C.R."/>
            <person name="Ying K."/>
            <person name="Li Y."/>
            <person name="Lu T."/>
            <person name="Huang Y."/>
            <person name="Zhao Q."/>
            <person name="Feng Q."/>
            <person name="Zhang L."/>
            <person name="Zhu J."/>
            <person name="Weng Q."/>
            <person name="Mu J."/>
            <person name="Lu Y."/>
            <person name="Fan D."/>
            <person name="Liu Y."/>
            <person name="Guan J."/>
            <person name="Zhang Y."/>
            <person name="Yu S."/>
            <person name="Liu X."/>
            <person name="Zhang Y."/>
            <person name="Hong G."/>
            <person name="Han B."/>
            <person name="Choisne N."/>
            <person name="Demange N."/>
            <person name="Orjeda G."/>
            <person name="Samain S."/>
            <person name="Cattolico L."/>
            <person name="Pelletier E."/>
            <person name="Couloux A."/>
            <person name="Segurens B."/>
            <person name="Wincker P."/>
            <person name="D'Hont A."/>
            <person name="Scarpelli C."/>
            <person name="Weissenbach J."/>
            <person name="Salanoubat M."/>
            <person name="Quetier F."/>
            <person name="Yu Y."/>
            <person name="Kim H.R."/>
            <person name="Rambo T."/>
            <person name="Currie J."/>
            <person name="Collura K."/>
            <person name="Luo M."/>
            <person name="Yang T."/>
            <person name="Ammiraju J.S.S."/>
            <person name="Engler F."/>
            <person name="Soderlund C."/>
            <person name="Wing R.A."/>
            <person name="Palmer L.E."/>
            <person name="de la Bastide M."/>
            <person name="Spiegel L."/>
            <person name="Nascimento L."/>
            <person name="Zutavern T."/>
            <person name="O'Shaughnessy A."/>
            <person name="Dike S."/>
            <person name="Dedhia N."/>
            <person name="Preston R."/>
            <person name="Balija V."/>
            <person name="McCombie W.R."/>
            <person name="Chow T."/>
            <person name="Chen H."/>
            <person name="Chung M."/>
            <person name="Chen C."/>
            <person name="Shaw J."/>
            <person name="Wu H."/>
            <person name="Hsiao K."/>
            <person name="Chao Y."/>
            <person name="Chu M."/>
            <person name="Cheng C."/>
            <person name="Hour A."/>
            <person name="Lee P."/>
            <person name="Lin S."/>
            <person name="Lin Y."/>
            <person name="Liou J."/>
            <person name="Liu S."/>
            <person name="Hsing Y."/>
            <person name="Raghuvanshi S."/>
            <person name="Mohanty A."/>
            <person name="Bharti A.K."/>
            <person name="Gaur A."/>
            <person name="Gupta V."/>
            <person name="Kumar D."/>
            <person name="Ravi V."/>
            <person name="Vij S."/>
            <person name="Kapur A."/>
            <person name="Khurana P."/>
            <person name="Khurana P."/>
            <person name="Khurana J.P."/>
            <person name="Tyagi A.K."/>
            <person name="Gaikwad K."/>
            <person name="Singh A."/>
            <person name="Dalal V."/>
            <person name="Srivastava S."/>
            <person name="Dixit A."/>
            <person name="Pal A.K."/>
            <person name="Ghazi I.A."/>
            <person name="Yadav M."/>
            <person name="Pandit A."/>
            <person name="Bhargava A."/>
            <person name="Sureshbabu K."/>
            <person name="Batra K."/>
            <person name="Sharma T.R."/>
            <person name="Mohapatra T."/>
            <person name="Singh N.K."/>
            <person name="Messing J."/>
            <person name="Nelson A.B."/>
            <person name="Fuks G."/>
            <person name="Kavchok S."/>
            <person name="Keizer G."/>
            <person name="Linton E."/>
            <person name="Llaca V."/>
            <person name="Song R."/>
            <person name="Tanyolac B."/>
            <person name="Young S."/>
            <person name="Ho-Il K."/>
            <person name="Hahn J.H."/>
            <person name="Sangsakoo G."/>
            <person name="Vanavichit A."/>
            <person name="de Mattos Luiz.A.T."/>
            <person name="Zimmer P.D."/>
            <person name="Malone G."/>
            <person name="Dellagostin O."/>
            <person name="de Oliveira A.C."/>
            <person name="Bevan M."/>
            <person name="Bancroft I."/>
            <person name="Minx P."/>
            <person name="Cordum H."/>
            <person name="Wilson R."/>
            <person name="Cheng Z."/>
            <person name="Jin W."/>
            <person name="Jiang J."/>
            <person name="Leong S.A."/>
            <person name="Iwama H."/>
            <person name="Gojobori T."/>
            <person name="Itoh T."/>
            <person name="Niimura Y."/>
            <person name="Fujii Y."/>
            <person name="Habara T."/>
            <person name="Sakai H."/>
            <person name="Sato Y."/>
            <person name="Wilson G."/>
            <person name="Kumar K."/>
            <person name="McCouch S."/>
            <person name="Juretic N."/>
            <person name="Hoen D."/>
            <person name="Wright S."/>
            <person name="Bruskiewich R."/>
            <person name="Bureau T."/>
            <person name="Miyao A."/>
            <person name="Hirochika H."/>
            <person name="Nishikawa T."/>
            <person name="Kadowaki K."/>
            <person name="Sugiura M."/>
            <person name="Burr B."/>
            <person name="Sasaki T."/>
        </authorList>
    </citation>
    <scope>NUCLEOTIDE SEQUENCE [LARGE SCALE GENOMIC DNA]</scope>
    <source>
        <strain evidence="3">cv. Nipponbare</strain>
    </source>
</reference>
<feature type="region of interest" description="Disordered" evidence="1">
    <location>
        <begin position="20"/>
        <end position="52"/>
    </location>
</feature>
<protein>
    <submittedName>
        <fullName evidence="2">Os10g0209433 protein</fullName>
    </submittedName>
</protein>
<name>A0A0P0XSJ1_ORYSJ</name>
<dbReference type="PaxDb" id="39947-A0A0P0XSJ1"/>
<dbReference type="InParanoid" id="A0A0P0XSJ1"/>
<dbReference type="AlphaFoldDB" id="A0A0P0XSJ1"/>
<evidence type="ECO:0000313" key="2">
    <source>
        <dbReference type="EMBL" id="BAT10276.1"/>
    </source>
</evidence>
<dbReference type="Gramene" id="Os10t0209433-00">
    <property type="protein sequence ID" value="Os10t0209433-00"/>
    <property type="gene ID" value="Os10g0209433"/>
</dbReference>
<evidence type="ECO:0000256" key="1">
    <source>
        <dbReference type="SAM" id="MobiDB-lite"/>
    </source>
</evidence>
<reference evidence="2 3" key="3">
    <citation type="journal article" date="2013" name="Rice">
        <title>Improvement of the Oryza sativa Nipponbare reference genome using next generation sequence and optical map data.</title>
        <authorList>
            <person name="Kawahara Y."/>
            <person name="de la Bastide M."/>
            <person name="Hamilton J.P."/>
            <person name="Kanamori H."/>
            <person name="McCombie W.R."/>
            <person name="Ouyang S."/>
            <person name="Schwartz D.C."/>
            <person name="Tanaka T."/>
            <person name="Wu J."/>
            <person name="Zhou S."/>
            <person name="Childs K.L."/>
            <person name="Davidson R.M."/>
            <person name="Lin H."/>
            <person name="Quesada-Ocampo L."/>
            <person name="Vaillancourt B."/>
            <person name="Sakai H."/>
            <person name="Lee S.S."/>
            <person name="Kim J."/>
            <person name="Numa H."/>
            <person name="Itoh T."/>
            <person name="Buell C.R."/>
            <person name="Matsumoto T."/>
        </authorList>
    </citation>
    <scope>NUCLEOTIDE SEQUENCE [LARGE SCALE GENOMIC DNA]</scope>
    <source>
        <strain evidence="3">cv. Nipponbare</strain>
    </source>
</reference>
<organism evidence="2 3">
    <name type="scientific">Oryza sativa subsp. japonica</name>
    <name type="common">Rice</name>
    <dbReference type="NCBI Taxonomy" id="39947"/>
    <lineage>
        <taxon>Eukaryota</taxon>
        <taxon>Viridiplantae</taxon>
        <taxon>Streptophyta</taxon>
        <taxon>Embryophyta</taxon>
        <taxon>Tracheophyta</taxon>
        <taxon>Spermatophyta</taxon>
        <taxon>Magnoliopsida</taxon>
        <taxon>Liliopsida</taxon>
        <taxon>Poales</taxon>
        <taxon>Poaceae</taxon>
        <taxon>BOP clade</taxon>
        <taxon>Oryzoideae</taxon>
        <taxon>Oryzeae</taxon>
        <taxon>Oryzinae</taxon>
        <taxon>Oryza</taxon>
        <taxon>Oryza sativa</taxon>
    </lineage>
</organism>
<evidence type="ECO:0000313" key="3">
    <source>
        <dbReference type="Proteomes" id="UP000059680"/>
    </source>
</evidence>
<dbReference type="EMBL" id="AP014966">
    <property type="protein sequence ID" value="BAT10276.1"/>
    <property type="molecule type" value="Genomic_DNA"/>
</dbReference>
<gene>
    <name evidence="2" type="ordered locus">Os10g0209433</name>
    <name evidence="2" type="ORF">OSNPB_100209433</name>
</gene>
<sequence length="100" mass="10501">MSASPLSSSFCLSFSRKDYMEPPSPRAGPSARAPRPWPPHGSHFTNPVPPSRHRRMQAILAVGPGGAAAARALVVADATKKAVAVLKAPPLNSVLFCTND</sequence>
<proteinExistence type="predicted"/>